<reference evidence="9 10" key="1">
    <citation type="journal article" date="2023" name="Int. J. Syst. Evol. Microbiol.">
        <title>Streptococcus sciuri sp. nov., Staphylococcus marylandisciuri sp. nov. and Staphylococcus americanisciuri sp. nov., isolated from faeces of eastern grey squirrel (Sciurus carolinensis).</title>
        <authorList>
            <person name="Volokhov D.V."/>
            <person name="Zagorodnyaya T.A."/>
            <person name="Furtak V.A."/>
            <person name="Nattanmai G."/>
            <person name="Randall L."/>
            <person name="Jose S."/>
            <person name="Gao Y."/>
            <person name="Eisenberg T."/>
            <person name="Delmonte P."/>
            <person name="Blom J."/>
            <person name="Mitchell K.K."/>
        </authorList>
    </citation>
    <scope>NUCLEOTIDE SEQUENCE [LARGE SCALE GENOMIC DNA]</scope>
    <source>
        <strain evidence="9 10">SQ8-PEA</strain>
    </source>
</reference>
<dbReference type="NCBIfam" id="TIGR02227">
    <property type="entry name" value="sigpep_I_bact"/>
    <property type="match status" value="1"/>
</dbReference>
<dbReference type="Proteomes" id="UP001209553">
    <property type="component" value="Unassembled WGS sequence"/>
</dbReference>
<evidence type="ECO:0000256" key="2">
    <source>
        <dbReference type="ARBA" id="ARBA00002312"/>
    </source>
</evidence>
<comment type="caution">
    <text evidence="9">The sequence shown here is derived from an EMBL/GenBank/DDBJ whole genome shotgun (WGS) entry which is preliminary data.</text>
</comment>
<proteinExistence type="inferred from homology"/>
<evidence type="ECO:0000313" key="9">
    <source>
        <dbReference type="EMBL" id="MCU5746644.1"/>
    </source>
</evidence>
<keyword evidence="6 7" id="KW-0378">Hydrolase</keyword>
<comment type="similarity">
    <text evidence="4 7">Belongs to the peptidase S26 family.</text>
</comment>
<evidence type="ECO:0000256" key="4">
    <source>
        <dbReference type="ARBA" id="ARBA00009370"/>
    </source>
</evidence>
<evidence type="ECO:0000256" key="3">
    <source>
        <dbReference type="ARBA" id="ARBA00004401"/>
    </source>
</evidence>
<evidence type="ECO:0000259" key="8">
    <source>
        <dbReference type="Pfam" id="PF10502"/>
    </source>
</evidence>
<keyword evidence="7" id="KW-0472">Membrane</keyword>
<evidence type="ECO:0000256" key="6">
    <source>
        <dbReference type="ARBA" id="ARBA00022801"/>
    </source>
</evidence>
<name>A0ABT2QRN8_9STAP</name>
<evidence type="ECO:0000256" key="1">
    <source>
        <dbReference type="ARBA" id="ARBA00000677"/>
    </source>
</evidence>
<feature type="transmembrane region" description="Helical" evidence="7">
    <location>
        <begin position="6"/>
        <end position="27"/>
    </location>
</feature>
<dbReference type="SUPFAM" id="SSF51306">
    <property type="entry name" value="LexA/Signal peptidase"/>
    <property type="match status" value="1"/>
</dbReference>
<evidence type="ECO:0000256" key="7">
    <source>
        <dbReference type="RuleBase" id="RU362042"/>
    </source>
</evidence>
<comment type="subcellular location">
    <subcellularLocation>
        <location evidence="3">Cell membrane</location>
        <topology evidence="3">Single-pass type II membrane protein</topology>
    </subcellularLocation>
    <subcellularLocation>
        <location evidence="7">Membrane</location>
        <topology evidence="7">Single-pass type II membrane protein</topology>
    </subcellularLocation>
</comment>
<dbReference type="InterPro" id="IPR019756">
    <property type="entry name" value="Pept_S26A_signal_pept_1_Ser-AS"/>
</dbReference>
<dbReference type="PROSITE" id="PS00760">
    <property type="entry name" value="SPASE_I_2"/>
    <property type="match status" value="1"/>
</dbReference>
<keyword evidence="7" id="KW-1133">Transmembrane helix</keyword>
<organism evidence="9 10">
    <name type="scientific">Staphylococcus marylandisciuri</name>
    <dbReference type="NCBI Taxonomy" id="2981529"/>
    <lineage>
        <taxon>Bacteria</taxon>
        <taxon>Bacillati</taxon>
        <taxon>Bacillota</taxon>
        <taxon>Bacilli</taxon>
        <taxon>Bacillales</taxon>
        <taxon>Staphylococcaceae</taxon>
        <taxon>Staphylococcus</taxon>
    </lineage>
</organism>
<protein>
    <recommendedName>
        <fullName evidence="7">Signal peptidase I</fullName>
        <ecNumber evidence="7">3.4.21.89</ecNumber>
    </recommendedName>
</protein>
<dbReference type="EMBL" id="JAOPKZ010000013">
    <property type="protein sequence ID" value="MCU5746644.1"/>
    <property type="molecule type" value="Genomic_DNA"/>
</dbReference>
<dbReference type="InterPro" id="IPR019533">
    <property type="entry name" value="Peptidase_S26"/>
</dbReference>
<comment type="function">
    <text evidence="2">Essential for cell viability.</text>
</comment>
<dbReference type="InterPro" id="IPR000223">
    <property type="entry name" value="Pept_S26A_signal_pept_1"/>
</dbReference>
<keyword evidence="7" id="KW-0812">Transmembrane</keyword>
<dbReference type="EC" id="3.4.21.89" evidence="7"/>
<dbReference type="PANTHER" id="PTHR43390">
    <property type="entry name" value="SIGNAL PEPTIDASE I"/>
    <property type="match status" value="1"/>
</dbReference>
<feature type="domain" description="Peptidase S26" evidence="8">
    <location>
        <begin position="5"/>
        <end position="174"/>
    </location>
</feature>
<gene>
    <name evidence="9" type="primary">lepB</name>
    <name evidence="9" type="ORF">N9R04_07965</name>
</gene>
<dbReference type="InterPro" id="IPR036286">
    <property type="entry name" value="LexA/Signal_pep-like_sf"/>
</dbReference>
<sequence>MRKSIIEWVIAIIIGITLAILLSQFVVTKYDVNGNSMYPTLKNEDKLLINEFSKYVGTVKRGDIVVFHADHEHDFIKRLIGKPGDTVRYKRDQLFINGKKVSEPYLKYNKKVTLRKYLTEDTDVSNMRHSRGKHHVPRGKYLVLGDNRDISNDNRRDLGLVNEDRLVGKVFMRYAPISKMKFKTYAHSFDKVN</sequence>
<dbReference type="RefSeq" id="WP_262856291.1">
    <property type="nucleotide sequence ID" value="NZ_JAOPKZ010000013.1"/>
</dbReference>
<keyword evidence="5 7" id="KW-0645">Protease</keyword>
<dbReference type="GO" id="GO:0009003">
    <property type="term" value="F:signal peptidase activity"/>
    <property type="evidence" value="ECO:0007669"/>
    <property type="project" value="UniProtKB-EC"/>
</dbReference>
<dbReference type="PANTHER" id="PTHR43390:SF1">
    <property type="entry name" value="CHLOROPLAST PROCESSING PEPTIDASE"/>
    <property type="match status" value="1"/>
</dbReference>
<dbReference type="CDD" id="cd06530">
    <property type="entry name" value="S26_SPase_I"/>
    <property type="match status" value="1"/>
</dbReference>
<dbReference type="InterPro" id="IPR019757">
    <property type="entry name" value="Pept_S26A_signal_pept_1_Lys-AS"/>
</dbReference>
<comment type="catalytic activity">
    <reaction evidence="1 7">
        <text>Cleavage of hydrophobic, N-terminal signal or leader sequences from secreted and periplasmic proteins.</text>
        <dbReference type="EC" id="3.4.21.89"/>
    </reaction>
</comment>
<dbReference type="PRINTS" id="PR00727">
    <property type="entry name" value="LEADERPTASE"/>
</dbReference>
<dbReference type="Gene3D" id="2.10.109.10">
    <property type="entry name" value="Umud Fragment, subunit A"/>
    <property type="match status" value="1"/>
</dbReference>
<keyword evidence="10" id="KW-1185">Reference proteome</keyword>
<dbReference type="PROSITE" id="PS00501">
    <property type="entry name" value="SPASE_I_1"/>
    <property type="match status" value="1"/>
</dbReference>
<evidence type="ECO:0000256" key="5">
    <source>
        <dbReference type="ARBA" id="ARBA00022670"/>
    </source>
</evidence>
<dbReference type="Pfam" id="PF10502">
    <property type="entry name" value="Peptidase_S26"/>
    <property type="match status" value="1"/>
</dbReference>
<evidence type="ECO:0000313" key="10">
    <source>
        <dbReference type="Proteomes" id="UP001209553"/>
    </source>
</evidence>
<accession>A0ABT2QRN8</accession>